<dbReference type="RefSeq" id="WP_147851163.1">
    <property type="nucleotide sequence ID" value="NZ_VDUZ01000051.1"/>
</dbReference>
<dbReference type="PANTHER" id="PTHR21240:SF28">
    <property type="entry name" value="ISO-OROTATE DECARBOXYLASE (EUROFUNG)"/>
    <property type="match status" value="1"/>
</dbReference>
<gene>
    <name evidence="3" type="ORF">FHP25_32465</name>
</gene>
<dbReference type="Pfam" id="PF04909">
    <property type="entry name" value="Amidohydro_2"/>
    <property type="match status" value="1"/>
</dbReference>
<keyword evidence="3" id="KW-0378">Hydrolase</keyword>
<dbReference type="Proteomes" id="UP000321638">
    <property type="component" value="Unassembled WGS sequence"/>
</dbReference>
<dbReference type="SUPFAM" id="SSF51556">
    <property type="entry name" value="Metallo-dependent hydrolases"/>
    <property type="match status" value="1"/>
</dbReference>
<protein>
    <submittedName>
        <fullName evidence="3">Amidohydrolase</fullName>
    </submittedName>
</protein>
<dbReference type="AlphaFoldDB" id="A0A5C8PAV9"/>
<organism evidence="3 4">
    <name type="scientific">Vineibacter terrae</name>
    <dbReference type="NCBI Taxonomy" id="2586908"/>
    <lineage>
        <taxon>Bacteria</taxon>
        <taxon>Pseudomonadati</taxon>
        <taxon>Pseudomonadota</taxon>
        <taxon>Alphaproteobacteria</taxon>
        <taxon>Hyphomicrobiales</taxon>
        <taxon>Vineibacter</taxon>
    </lineage>
</organism>
<reference evidence="3 4" key="1">
    <citation type="submission" date="2019-06" db="EMBL/GenBank/DDBJ databases">
        <title>New taxonomy in bacterial strain CC-CFT640, isolated from vineyard.</title>
        <authorList>
            <person name="Lin S.-Y."/>
            <person name="Tsai C.-F."/>
            <person name="Young C.-C."/>
        </authorList>
    </citation>
    <scope>NUCLEOTIDE SEQUENCE [LARGE SCALE GENOMIC DNA]</scope>
    <source>
        <strain evidence="3 4">CC-CFT640</strain>
    </source>
</reference>
<dbReference type="Gene3D" id="3.20.20.140">
    <property type="entry name" value="Metal-dependent hydrolases"/>
    <property type="match status" value="1"/>
</dbReference>
<sequence>MHVGTEAGGGQPAGIAFVGCSLQADVPAAPAGRPSARRRAVVVGGRRVRTVDIHAHCAVPEAMALMGLQVAPRALLMSDTASRLQAMDEQGIDVEALSINPYWYGVDHDVAARIIAIQNEKLAEICAAEPDRFVAFASVALQHPALAVEQLEAAVRKLGLRGVAIGGSVNGEELAAERFHPFWAKAEALGALVFIHPQGTRELEPSGRLRGSGLLENTIGNPLETTIALSHLIFEGTLDRFPGLKICAAHGGGYLPSYAARSDAVCRTFPDRCGPLPRKAPTEYLKQLYFDSIVFTPEALRHLIAETGPGQVVMGTDYPYPWTSTSVDHILATPGLSDAERAAILGGTAARLLGIA</sequence>
<dbReference type="InterPro" id="IPR006680">
    <property type="entry name" value="Amidohydro-rel"/>
</dbReference>
<evidence type="ECO:0000313" key="3">
    <source>
        <dbReference type="EMBL" id="TXL70939.1"/>
    </source>
</evidence>
<keyword evidence="1" id="KW-0456">Lyase</keyword>
<feature type="domain" description="Amidohydrolase-related" evidence="2">
    <location>
        <begin position="51"/>
        <end position="355"/>
    </location>
</feature>
<keyword evidence="4" id="KW-1185">Reference proteome</keyword>
<evidence type="ECO:0000259" key="2">
    <source>
        <dbReference type="Pfam" id="PF04909"/>
    </source>
</evidence>
<dbReference type="PANTHER" id="PTHR21240">
    <property type="entry name" value="2-AMINO-3-CARBOXYLMUCONATE-6-SEMIALDEHYDE DECARBOXYLASE"/>
    <property type="match status" value="1"/>
</dbReference>
<comment type="caution">
    <text evidence="3">The sequence shown here is derived from an EMBL/GenBank/DDBJ whole genome shotgun (WGS) entry which is preliminary data.</text>
</comment>
<dbReference type="GO" id="GO:0019748">
    <property type="term" value="P:secondary metabolic process"/>
    <property type="evidence" value="ECO:0007669"/>
    <property type="project" value="TreeGrafter"/>
</dbReference>
<dbReference type="GO" id="GO:0005737">
    <property type="term" value="C:cytoplasm"/>
    <property type="evidence" value="ECO:0007669"/>
    <property type="project" value="TreeGrafter"/>
</dbReference>
<name>A0A5C8PAV9_9HYPH</name>
<dbReference type="GO" id="GO:0016831">
    <property type="term" value="F:carboxy-lyase activity"/>
    <property type="evidence" value="ECO:0007669"/>
    <property type="project" value="InterPro"/>
</dbReference>
<dbReference type="EMBL" id="VDUZ01000051">
    <property type="protein sequence ID" value="TXL70939.1"/>
    <property type="molecule type" value="Genomic_DNA"/>
</dbReference>
<dbReference type="InterPro" id="IPR032466">
    <property type="entry name" value="Metal_Hydrolase"/>
</dbReference>
<proteinExistence type="predicted"/>
<dbReference type="InterPro" id="IPR032465">
    <property type="entry name" value="ACMSD"/>
</dbReference>
<dbReference type="OrthoDB" id="9799024at2"/>
<evidence type="ECO:0000256" key="1">
    <source>
        <dbReference type="ARBA" id="ARBA00023239"/>
    </source>
</evidence>
<dbReference type="GO" id="GO:0016787">
    <property type="term" value="F:hydrolase activity"/>
    <property type="evidence" value="ECO:0007669"/>
    <property type="project" value="UniProtKB-KW"/>
</dbReference>
<evidence type="ECO:0000313" key="4">
    <source>
        <dbReference type="Proteomes" id="UP000321638"/>
    </source>
</evidence>
<accession>A0A5C8PAV9</accession>